<keyword evidence="12" id="KW-0720">Serine protease</keyword>
<reference evidence="20 21" key="1">
    <citation type="submission" date="2016-06" db="EMBL/GenBank/DDBJ databases">
        <title>Draft genome of Haemophilus haemolyticus CCUG 24149.</title>
        <authorList>
            <person name="Engstrom-Jakobsson H."/>
            <person name="Salva-Serra F."/>
            <person name="Thorell K."/>
            <person name="Gonzales-Siles L."/>
            <person name="Karlsson R."/>
            <person name="Boulund F."/>
            <person name="Engstrand L."/>
            <person name="Kristiansson E."/>
            <person name="Moore E."/>
        </authorList>
    </citation>
    <scope>NUCLEOTIDE SEQUENCE [LARGE SCALE GENOMIC DNA]</scope>
    <source>
        <strain evidence="20 21">CCUG 24149</strain>
    </source>
</reference>
<dbReference type="Pfam" id="PF02395">
    <property type="entry name" value="Peptidase_S6"/>
    <property type="match status" value="1"/>
</dbReference>
<protein>
    <submittedName>
        <fullName evidence="20">Peptidase</fullName>
    </submittedName>
</protein>
<evidence type="ECO:0000256" key="8">
    <source>
        <dbReference type="ARBA" id="ARBA00022692"/>
    </source>
</evidence>
<keyword evidence="5" id="KW-1134">Transmembrane beta strand</keyword>
<dbReference type="SUPFAM" id="SSF51126">
    <property type="entry name" value="Pectin lyase-like"/>
    <property type="match status" value="1"/>
</dbReference>
<dbReference type="InterPro" id="IPR057393">
    <property type="entry name" value="PIC_HAP1_IgA0_b-sol2"/>
</dbReference>
<feature type="domain" description="Autotransporter" evidence="18">
    <location>
        <begin position="1247"/>
        <end position="1505"/>
    </location>
</feature>
<keyword evidence="13" id="KW-0472">Membrane</keyword>
<dbReference type="EMBL" id="LZDL01000006">
    <property type="protein sequence ID" value="OBX48066.1"/>
    <property type="molecule type" value="Genomic_DNA"/>
</dbReference>
<evidence type="ECO:0000259" key="19">
    <source>
        <dbReference type="PROSITE" id="PS51691"/>
    </source>
</evidence>
<comment type="caution">
    <text evidence="20">The sequence shown here is derived from an EMBL/GenBank/DDBJ whole genome shotgun (WGS) entry which is preliminary data.</text>
</comment>
<dbReference type="Proteomes" id="UP000092611">
    <property type="component" value="Unassembled WGS sequence"/>
</dbReference>
<feature type="domain" description="Peptidase S6" evidence="19">
    <location>
        <begin position="26"/>
        <end position="285"/>
    </location>
</feature>
<sequence length="1505" mass="168847">MHQIRFFRPTLLALSLALASSNIQASMVRNDVDYQYFRDFAENKGVFSVGAQNIPIFNKQGQQVSTMLPHWAMPDLHVASRVSGVATLFNPQYIASVKHNLGYGSVQFGENSNNADNHHFNYLITERNNHPTLDFHAPRLHKLVTEVAPISLNNIAFDNARKTGPYNNAFLNKNRYPYFVRVGSGTQYLRSKDGKVKTSLTSAYNYLTGGTPLKPNSSMDNWVLFNGDLYDTLGTYGLPGDSGSALLAYDAKEQRWVLVGVLSTYAGYDSSNNIYTIIQPDTIEKAFKDDETTVQLNAKRITWDNKNNGISILQVGNQNITLPVADLTKKSQDNNQFRPSLENGKTIHFQGGEGSTLILKNNINQGAGALHFNQNMTVQADNNDYTWLGAGIVVNGDKTVHWRVKNPINDRLSKLGTGTLYIDGQGKNLGDISVGDGTVILDQKMLNGQQQAFNQVGITSGRATVILANNKQVNPDNIYFGFRGGRLDINGNNLTFHRIQNADEGAKIVNNNRTQSANIHIIGRDVLSEQNIEWVKWGQEPTSSLAIYEYKNNYRNNRLDYFRLKEGKNPRAYFPWDMETTNDWEFLGNDKQKVVRNAVAKENAKKRLDTFSGFLGEYDSLRYNGALTFNYNPNYHNSVLVLNGGTNLNGNLNVSAGHLVLSGIPTPHAYDHLNQKEVIDENSWINRQFKAHEFNVSGNGKLESSRNVSLLEGNLNARHQAQIQLGFTQNQSSECIRASYTGITSCTENKILSQVAFDSVPVTGVNGNVDLKETSQFNLGKAHLVGRINATSMTQLHLQPYSQWTLTGNSTVGNLEFSPNSQVTLNTGYDELNKDYRGWVQFNELTINGKLTGNGHFRFLTNVAERRGDHITVNGLTSGAYLLSVKNTGREPNEVNPLSLVKLNHPEQTIGAAQFSLENGYVDLGAYRYILANRSNDYRLYNPLRDAELNSLDNNQTILNSQREFEAVQNKLNSKRLELANLTREYSHAQKQKTEDDARIERLLADIRQTNNQIDNVFYEYNRTWRIRFIKRRNLYNQFTQYKARLENQRNEYRGLRAQAEKSENQAQKLLQMLTGMRNTVNTLSTQYDKLQAEFNRLKNDSQMNKASYAQWLCEVQGLSSDICRKVAKVADESGITAFEAEIDANIIRVESAQQTLINAQTSGNQSAVNSAQVSLNEAVLALLNSLEKAYQTEQEIQQFLSSQSSTVALPVQAQLISRYSNTALSELSANVNSALQIGRNLDRHLLSQDKSNVWVNTEASKRTYRSDYNRPYKQNLTLTQLGVAQALNPNVQIGAVLSHSRANNEFDENVSATSRLTAINGFVKGEWNNGIFASFDLGYGRSRNNVKFDEENQTFHRNILSAGGNIGASLDWGINFTPSVGMRYYRLSSTNYQLDGANINSKTLHLTTYRAGVMLDKTFNINGIKFTPSFSSNYYDATQRKLAIDGVLSINDVALKQQFGRYFTHELGFSAQMKQWNISTNIGMLKGSDMAPQKFASLKVGFTW</sequence>
<evidence type="ECO:0000256" key="2">
    <source>
        <dbReference type="ARBA" id="ARBA00004418"/>
    </source>
</evidence>
<evidence type="ECO:0000256" key="16">
    <source>
        <dbReference type="SAM" id="Coils"/>
    </source>
</evidence>
<name>A0A1B8PG99_HAEHA</name>
<dbReference type="Gene3D" id="2.40.128.130">
    <property type="entry name" value="Autotransporter beta-domain"/>
    <property type="match status" value="1"/>
</dbReference>
<evidence type="ECO:0000256" key="17">
    <source>
        <dbReference type="SAM" id="SignalP"/>
    </source>
</evidence>
<dbReference type="GO" id="GO:0005576">
    <property type="term" value="C:extracellular region"/>
    <property type="evidence" value="ECO:0007669"/>
    <property type="project" value="UniProtKB-SubCell"/>
</dbReference>
<evidence type="ECO:0000256" key="14">
    <source>
        <dbReference type="ARBA" id="ARBA00023145"/>
    </source>
</evidence>
<gene>
    <name evidence="20" type="ORF">A9Z62_07400</name>
</gene>
<dbReference type="InterPro" id="IPR000710">
    <property type="entry name" value="Peptidase_S6"/>
</dbReference>
<feature type="chain" id="PRO_5008611622" evidence="17">
    <location>
        <begin position="26"/>
        <end position="1505"/>
    </location>
</feature>
<evidence type="ECO:0000256" key="12">
    <source>
        <dbReference type="ARBA" id="ARBA00022825"/>
    </source>
</evidence>
<evidence type="ECO:0000256" key="9">
    <source>
        <dbReference type="ARBA" id="ARBA00022729"/>
    </source>
</evidence>
<keyword evidence="10" id="KW-0574">Periplasm</keyword>
<dbReference type="Gene3D" id="3.30.160.280">
    <property type="match status" value="1"/>
</dbReference>
<dbReference type="GO" id="GO:0042597">
    <property type="term" value="C:periplasmic space"/>
    <property type="evidence" value="ECO:0007669"/>
    <property type="project" value="UniProtKB-SubCell"/>
</dbReference>
<dbReference type="Pfam" id="PF03212">
    <property type="entry name" value="Pertactin"/>
    <property type="match status" value="1"/>
</dbReference>
<evidence type="ECO:0000256" key="13">
    <source>
        <dbReference type="ARBA" id="ARBA00023136"/>
    </source>
</evidence>
<keyword evidence="9 17" id="KW-0732">Signal</keyword>
<evidence type="ECO:0000313" key="21">
    <source>
        <dbReference type="Proteomes" id="UP000092611"/>
    </source>
</evidence>
<dbReference type="PRINTS" id="PR00921">
    <property type="entry name" value="IGASERPTASE"/>
</dbReference>
<dbReference type="RefSeq" id="WP_065245947.1">
    <property type="nucleotide sequence ID" value="NZ_LZDL01000006.1"/>
</dbReference>
<keyword evidence="7" id="KW-0645">Protease</keyword>
<dbReference type="Gene3D" id="2.160.20.20">
    <property type="match status" value="2"/>
</dbReference>
<keyword evidence="8" id="KW-0812">Transmembrane</keyword>
<keyword evidence="6" id="KW-0964">Secreted</keyword>
<proteinExistence type="predicted"/>
<dbReference type="GO" id="GO:0006508">
    <property type="term" value="P:proteolysis"/>
    <property type="evidence" value="ECO:0007669"/>
    <property type="project" value="UniProtKB-KW"/>
</dbReference>
<evidence type="ECO:0000256" key="1">
    <source>
        <dbReference type="ARBA" id="ARBA00004241"/>
    </source>
</evidence>
<dbReference type="InterPro" id="IPR005546">
    <property type="entry name" value="Autotransporte_beta"/>
</dbReference>
<evidence type="ECO:0000256" key="15">
    <source>
        <dbReference type="ARBA" id="ARBA00023237"/>
    </source>
</evidence>
<dbReference type="PANTHER" id="PTHR12338">
    <property type="entry name" value="AUTOTRANSPORTER"/>
    <property type="match status" value="1"/>
</dbReference>
<evidence type="ECO:0000259" key="18">
    <source>
        <dbReference type="PROSITE" id="PS51208"/>
    </source>
</evidence>
<dbReference type="PROSITE" id="PS51691">
    <property type="entry name" value="PEPTIDASE_S6"/>
    <property type="match status" value="1"/>
</dbReference>
<feature type="coiled-coil region" evidence="16">
    <location>
        <begin position="965"/>
        <end position="992"/>
    </location>
</feature>
<feature type="signal peptide" evidence="17">
    <location>
        <begin position="1"/>
        <end position="25"/>
    </location>
</feature>
<comment type="subcellular location">
    <subcellularLocation>
        <location evidence="3">Cell outer membrane</location>
        <topology evidence="3">Multi-pass membrane protein</topology>
    </subcellularLocation>
    <subcellularLocation>
        <location evidence="1">Cell surface</location>
    </subcellularLocation>
    <subcellularLocation>
        <location evidence="2">Periplasm</location>
    </subcellularLocation>
    <subcellularLocation>
        <location evidence="4">Secreted</location>
    </subcellularLocation>
</comment>
<dbReference type="Gene3D" id="2.40.10.120">
    <property type="match status" value="1"/>
</dbReference>
<dbReference type="InterPro" id="IPR050909">
    <property type="entry name" value="Bact_Autotransporter_VF"/>
</dbReference>
<dbReference type="InterPro" id="IPR004899">
    <property type="entry name" value="Pertactin_central"/>
</dbReference>
<dbReference type="CDD" id="cd01343">
    <property type="entry name" value="PL1_Passenger_AT"/>
    <property type="match status" value="1"/>
</dbReference>
<keyword evidence="14" id="KW-0865">Zymogen</keyword>
<dbReference type="SUPFAM" id="SSF103515">
    <property type="entry name" value="Autotransporter"/>
    <property type="match status" value="1"/>
</dbReference>
<keyword evidence="15" id="KW-0998">Cell outer membrane</keyword>
<dbReference type="Pfam" id="PF24078">
    <property type="entry name" value="Beta-sol_PIC_HAP1_IgA0_2nd"/>
    <property type="match status" value="1"/>
</dbReference>
<feature type="coiled-coil region" evidence="16">
    <location>
        <begin position="1032"/>
        <end position="1101"/>
    </location>
</feature>
<evidence type="ECO:0000256" key="10">
    <source>
        <dbReference type="ARBA" id="ARBA00022764"/>
    </source>
</evidence>
<keyword evidence="16" id="KW-0175">Coiled coil</keyword>
<dbReference type="InterPro" id="IPR030396">
    <property type="entry name" value="Peptidase_S6_dom"/>
</dbReference>
<evidence type="ECO:0000256" key="4">
    <source>
        <dbReference type="ARBA" id="ARBA00004613"/>
    </source>
</evidence>
<keyword evidence="11" id="KW-0378">Hydrolase</keyword>
<dbReference type="GO" id="GO:0009986">
    <property type="term" value="C:cell surface"/>
    <property type="evidence" value="ECO:0007669"/>
    <property type="project" value="UniProtKB-SubCell"/>
</dbReference>
<dbReference type="InterPro" id="IPR012332">
    <property type="entry name" value="Autotransporter_pectin_lyase_C"/>
</dbReference>
<evidence type="ECO:0000256" key="7">
    <source>
        <dbReference type="ARBA" id="ARBA00022670"/>
    </source>
</evidence>
<evidence type="ECO:0000313" key="20">
    <source>
        <dbReference type="EMBL" id="OBX48066.1"/>
    </source>
</evidence>
<accession>A0A1B8PG99</accession>
<evidence type="ECO:0000256" key="6">
    <source>
        <dbReference type="ARBA" id="ARBA00022525"/>
    </source>
</evidence>
<dbReference type="InterPro" id="IPR036709">
    <property type="entry name" value="Autotransporte_beta_dom_sf"/>
</dbReference>
<dbReference type="PROSITE" id="PS51208">
    <property type="entry name" value="AUTOTRANSPORTER"/>
    <property type="match status" value="1"/>
</dbReference>
<dbReference type="PANTHER" id="PTHR12338:SF10">
    <property type="entry name" value="ADHESION AND PENETRATION PROTEIN AUTOTRANSPORTER"/>
    <property type="match status" value="1"/>
</dbReference>
<dbReference type="GO" id="GO:0009279">
    <property type="term" value="C:cell outer membrane"/>
    <property type="evidence" value="ECO:0007669"/>
    <property type="project" value="UniProtKB-SubCell"/>
</dbReference>
<evidence type="ECO:0000256" key="5">
    <source>
        <dbReference type="ARBA" id="ARBA00022452"/>
    </source>
</evidence>
<dbReference type="SMART" id="SM00869">
    <property type="entry name" value="Autotransporter"/>
    <property type="match status" value="1"/>
</dbReference>
<evidence type="ECO:0000256" key="3">
    <source>
        <dbReference type="ARBA" id="ARBA00004571"/>
    </source>
</evidence>
<evidence type="ECO:0000256" key="11">
    <source>
        <dbReference type="ARBA" id="ARBA00022801"/>
    </source>
</evidence>
<organism evidence="20 21">
    <name type="scientific">Haemophilus haemolyticus</name>
    <dbReference type="NCBI Taxonomy" id="726"/>
    <lineage>
        <taxon>Bacteria</taxon>
        <taxon>Pseudomonadati</taxon>
        <taxon>Pseudomonadota</taxon>
        <taxon>Gammaproteobacteria</taxon>
        <taxon>Pasteurellales</taxon>
        <taxon>Pasteurellaceae</taxon>
        <taxon>Haemophilus</taxon>
    </lineage>
</organism>
<dbReference type="OrthoDB" id="8610050at2"/>
<dbReference type="InterPro" id="IPR011050">
    <property type="entry name" value="Pectin_lyase_fold/virulence"/>
</dbReference>
<dbReference type="GO" id="GO:0004252">
    <property type="term" value="F:serine-type endopeptidase activity"/>
    <property type="evidence" value="ECO:0007669"/>
    <property type="project" value="InterPro"/>
</dbReference>